<sequence>MAEEPRDYEALMALYQAEKRRREAAEQNALEEKRGREAAEQKLRPTNLPEFLDACHIHLHASLIVQKNPTMSTQGNPDNAKNKLRPERLERWEDFAKHQMAIWDDIMASDFASKRQFAPLSALEQSGKDLRQQKIGSEIDLHIFQRDTVDKRVSSIIESMYYNKELREKFNLLGTVNFENHANMLSPESQLEEGMEQLTVHQKGKQAKEKQPSGSTDTAGSSHPRADQFCHRTAAFIVEYKAPHKLQLTHINNGLDEIELEDIVQDVVQRKVDDKDDVRRLVAAVITQAFSYMVNLGVEHGCVCTGEAYIFLRVGEDPRTVYYYLSVPEGDVTDTTGWTAGLEGPNRLHLTAVGQMPARPSTPSCGQAEKRHQSSDEESGPDPDTPSRQQSLSQPLSRTQKTTRGSSSGRGHHGERYHQIDRPTFLALMRRQLADDLDTDCDPVGRPGAIGVLFRVRLRSHGYVVAAKGTPAWFIQRLRWEASIYERLRPIQGIYVPVHLGNIDLETRYHYEGICELVHMMFLSFGGNLIGQHLTAENKTLVSEQVKRSADAIHGLRVLHKDLMPRNILWNEETKHVMVIDFERAEVEPISAKRTWKTPTGNSVKQGQTGPSACTKEIRRAMTELNALTIVIRL</sequence>
<accession>A0A3M7M834</accession>
<dbReference type="InterPro" id="IPR011009">
    <property type="entry name" value="Kinase-like_dom_sf"/>
</dbReference>
<dbReference type="Proteomes" id="UP000265663">
    <property type="component" value="Unassembled WGS sequence"/>
</dbReference>
<feature type="domain" description="Protein kinase" evidence="2">
    <location>
        <begin position="439"/>
        <end position="634"/>
    </location>
</feature>
<dbReference type="AlphaFoldDB" id="A0A3M7M834"/>
<reference evidence="3 4" key="1">
    <citation type="journal article" date="2014" name="PLoS ONE">
        <title>De novo Genome Assembly of the Fungal Plant Pathogen Pyrenophora semeniperda.</title>
        <authorList>
            <person name="Soliai M.M."/>
            <person name="Meyer S.E."/>
            <person name="Udall J.A."/>
            <person name="Elzinga D.E."/>
            <person name="Hermansen R.A."/>
            <person name="Bodily P.M."/>
            <person name="Hart A.A."/>
            <person name="Coleman C.E."/>
        </authorList>
    </citation>
    <scope>NUCLEOTIDE SEQUENCE [LARGE SCALE GENOMIC DNA]</scope>
    <source>
        <strain evidence="3 4">CCB06</strain>
        <tissue evidence="3">Mycelium</tissue>
    </source>
</reference>
<name>A0A3M7M834_9PLEO</name>
<keyword evidence="3" id="KW-0808">Transferase</keyword>
<feature type="region of interest" description="Disordered" evidence="1">
    <location>
        <begin position="355"/>
        <end position="417"/>
    </location>
</feature>
<evidence type="ECO:0000259" key="2">
    <source>
        <dbReference type="PROSITE" id="PS50011"/>
    </source>
</evidence>
<dbReference type="EMBL" id="KE747824">
    <property type="protein sequence ID" value="RMZ70657.1"/>
    <property type="molecule type" value="Genomic_DNA"/>
</dbReference>
<feature type="compositionally biased region" description="Polar residues" evidence="1">
    <location>
        <begin position="212"/>
        <end position="221"/>
    </location>
</feature>
<dbReference type="GO" id="GO:0005524">
    <property type="term" value="F:ATP binding"/>
    <property type="evidence" value="ECO:0007669"/>
    <property type="project" value="InterPro"/>
</dbReference>
<dbReference type="Gene3D" id="3.30.200.20">
    <property type="entry name" value="Phosphorylase Kinase, domain 1"/>
    <property type="match status" value="1"/>
</dbReference>
<dbReference type="OrthoDB" id="2156052at2759"/>
<feature type="compositionally biased region" description="Low complexity" evidence="1">
    <location>
        <begin position="386"/>
        <end position="409"/>
    </location>
</feature>
<dbReference type="InterPro" id="IPR000719">
    <property type="entry name" value="Prot_kinase_dom"/>
</dbReference>
<evidence type="ECO:0000313" key="3">
    <source>
        <dbReference type="EMBL" id="RMZ70657.1"/>
    </source>
</evidence>
<evidence type="ECO:0000256" key="1">
    <source>
        <dbReference type="SAM" id="MobiDB-lite"/>
    </source>
</evidence>
<keyword evidence="3" id="KW-0418">Kinase</keyword>
<dbReference type="InterPro" id="IPR052396">
    <property type="entry name" value="Meiotic_Drive_Suppr_Kinase"/>
</dbReference>
<dbReference type="Gene3D" id="1.10.510.10">
    <property type="entry name" value="Transferase(Phosphotransferase) domain 1"/>
    <property type="match status" value="1"/>
</dbReference>
<protein>
    <submittedName>
        <fullName evidence="3">Kinase-like domain</fullName>
    </submittedName>
</protein>
<dbReference type="PANTHER" id="PTHR37171:SF1">
    <property type="entry name" value="SERINE_THREONINE-PROTEIN KINASE YRZF-RELATED"/>
    <property type="match status" value="1"/>
</dbReference>
<keyword evidence="4" id="KW-1185">Reference proteome</keyword>
<dbReference type="SUPFAM" id="SSF56112">
    <property type="entry name" value="Protein kinase-like (PK-like)"/>
    <property type="match status" value="1"/>
</dbReference>
<dbReference type="PROSITE" id="PS50011">
    <property type="entry name" value="PROTEIN_KINASE_DOM"/>
    <property type="match status" value="1"/>
</dbReference>
<proteinExistence type="predicted"/>
<dbReference type="GO" id="GO:0004672">
    <property type="term" value="F:protein kinase activity"/>
    <property type="evidence" value="ECO:0007669"/>
    <property type="project" value="InterPro"/>
</dbReference>
<organism evidence="3 4">
    <name type="scientific">Pyrenophora seminiperda CCB06</name>
    <dbReference type="NCBI Taxonomy" id="1302712"/>
    <lineage>
        <taxon>Eukaryota</taxon>
        <taxon>Fungi</taxon>
        <taxon>Dikarya</taxon>
        <taxon>Ascomycota</taxon>
        <taxon>Pezizomycotina</taxon>
        <taxon>Dothideomycetes</taxon>
        <taxon>Pleosporomycetidae</taxon>
        <taxon>Pleosporales</taxon>
        <taxon>Pleosporineae</taxon>
        <taxon>Pleosporaceae</taxon>
        <taxon>Pyrenophora</taxon>
    </lineage>
</organism>
<gene>
    <name evidence="3" type="ORF">GMOD_00000781</name>
</gene>
<evidence type="ECO:0000313" key="4">
    <source>
        <dbReference type="Proteomes" id="UP000265663"/>
    </source>
</evidence>
<feature type="region of interest" description="Disordered" evidence="1">
    <location>
        <begin position="198"/>
        <end position="224"/>
    </location>
</feature>
<dbReference type="PANTHER" id="PTHR37171">
    <property type="entry name" value="SERINE/THREONINE-PROTEIN KINASE YRZF-RELATED"/>
    <property type="match status" value="1"/>
</dbReference>
<dbReference type="Pfam" id="PF06293">
    <property type="entry name" value="Kdo"/>
    <property type="match status" value="1"/>
</dbReference>
<feature type="region of interest" description="Disordered" evidence="1">
    <location>
        <begin position="22"/>
        <end position="42"/>
    </location>
</feature>